<keyword evidence="5 6" id="KW-0472">Membrane</keyword>
<keyword evidence="9" id="KW-1185">Reference proteome</keyword>
<dbReference type="PIRSF" id="PIRSF006483">
    <property type="entry name" value="Membrane_protein_YitT"/>
    <property type="match status" value="1"/>
</dbReference>
<keyword evidence="2" id="KW-1003">Cell membrane</keyword>
<keyword evidence="3 6" id="KW-0812">Transmembrane</keyword>
<dbReference type="GO" id="GO:0005886">
    <property type="term" value="C:plasma membrane"/>
    <property type="evidence" value="ECO:0007669"/>
    <property type="project" value="UniProtKB-SubCell"/>
</dbReference>
<dbReference type="AlphaFoldDB" id="A0A6V8SBD4"/>
<keyword evidence="4 6" id="KW-1133">Transmembrane helix</keyword>
<dbReference type="Proteomes" id="UP000580568">
    <property type="component" value="Unassembled WGS sequence"/>
</dbReference>
<proteinExistence type="predicted"/>
<dbReference type="PANTHER" id="PTHR33545:SF9">
    <property type="entry name" value="UPF0750 MEMBRANE PROTEIN YITE"/>
    <property type="match status" value="1"/>
</dbReference>
<evidence type="ECO:0000256" key="6">
    <source>
        <dbReference type="SAM" id="Phobius"/>
    </source>
</evidence>
<accession>A0A6V8SBD4</accession>
<organism evidence="8 9">
    <name type="scientific">Clostridium fungisolvens</name>
    <dbReference type="NCBI Taxonomy" id="1604897"/>
    <lineage>
        <taxon>Bacteria</taxon>
        <taxon>Bacillati</taxon>
        <taxon>Bacillota</taxon>
        <taxon>Clostridia</taxon>
        <taxon>Eubacteriales</taxon>
        <taxon>Clostridiaceae</taxon>
        <taxon>Clostridium</taxon>
    </lineage>
</organism>
<evidence type="ECO:0000256" key="3">
    <source>
        <dbReference type="ARBA" id="ARBA00022692"/>
    </source>
</evidence>
<feature type="transmembrane region" description="Helical" evidence="6">
    <location>
        <begin position="106"/>
        <end position="125"/>
    </location>
</feature>
<dbReference type="Pfam" id="PF02588">
    <property type="entry name" value="YitT_membrane"/>
    <property type="match status" value="1"/>
</dbReference>
<feature type="transmembrane region" description="Helical" evidence="6">
    <location>
        <begin position="158"/>
        <end position="182"/>
    </location>
</feature>
<dbReference type="EMBL" id="BLZR01000001">
    <property type="protein sequence ID" value="GFP74006.1"/>
    <property type="molecule type" value="Genomic_DNA"/>
</dbReference>
<feature type="domain" description="DUF2179" evidence="7">
    <location>
        <begin position="220"/>
        <end position="274"/>
    </location>
</feature>
<dbReference type="CDD" id="cd16380">
    <property type="entry name" value="YitT_C"/>
    <property type="match status" value="1"/>
</dbReference>
<evidence type="ECO:0000256" key="4">
    <source>
        <dbReference type="ARBA" id="ARBA00022989"/>
    </source>
</evidence>
<dbReference type="Pfam" id="PF10035">
    <property type="entry name" value="DUF2179"/>
    <property type="match status" value="1"/>
</dbReference>
<evidence type="ECO:0000256" key="1">
    <source>
        <dbReference type="ARBA" id="ARBA00004651"/>
    </source>
</evidence>
<dbReference type="InterPro" id="IPR015867">
    <property type="entry name" value="N-reg_PII/ATP_PRibTrfase_C"/>
</dbReference>
<protein>
    <recommendedName>
        <fullName evidence="7">DUF2179 domain-containing protein</fullName>
    </recommendedName>
</protein>
<reference evidence="8 9" key="1">
    <citation type="submission" date="2020-07" db="EMBL/GenBank/DDBJ databases">
        <title>A new beta-1,3-glucan-decomposing anaerobic bacterium isolated from anoxic soil subjected to biological soil disinfestation.</title>
        <authorList>
            <person name="Ueki A."/>
            <person name="Tonouchi A."/>
        </authorList>
    </citation>
    <scope>NUCLEOTIDE SEQUENCE [LARGE SCALE GENOMIC DNA]</scope>
    <source>
        <strain evidence="8 9">TW1</strain>
    </source>
</reference>
<dbReference type="InterPro" id="IPR019264">
    <property type="entry name" value="DUF2179"/>
</dbReference>
<feature type="transmembrane region" description="Helical" evidence="6">
    <location>
        <begin position="7"/>
        <end position="25"/>
    </location>
</feature>
<gene>
    <name evidence="8" type="ORF">bsdtw1_00043</name>
</gene>
<dbReference type="Gene3D" id="3.30.70.120">
    <property type="match status" value="1"/>
</dbReference>
<dbReference type="InterPro" id="IPR003740">
    <property type="entry name" value="YitT"/>
</dbReference>
<comment type="caution">
    <text evidence="8">The sequence shown here is derived from an EMBL/GenBank/DDBJ whole genome shotgun (WGS) entry which is preliminary data.</text>
</comment>
<evidence type="ECO:0000313" key="9">
    <source>
        <dbReference type="Proteomes" id="UP000580568"/>
    </source>
</evidence>
<dbReference type="InterPro" id="IPR051461">
    <property type="entry name" value="UPF0750_membrane"/>
</dbReference>
<evidence type="ECO:0000313" key="8">
    <source>
        <dbReference type="EMBL" id="GFP74006.1"/>
    </source>
</evidence>
<sequence>MKQKLKEFLVITIGFILVSIAVQYFYVPNNISGGGITGIAMVINYYVPTLPMGILMIIMNIVLFIIAFFVVGGGFGGKTLYAAFGLSVSMWIIEKFFKPHALTTDPMLAVIIGTGLLGIGLGVVFSQNASTGGTDILAKILNKFFHWDMGRCMQAVDAIVVVLCAITFGLNKGLYAIVCVMLNGIIIDKVIEGFNSVKSVAVFTNKSEIIKKYIIDEINRGCTVFTGKGGYTDANKEVIYCVMDRTQLIKLRSYIKFIDKDAFVIVSEAHEVLGQGFKDIHNG</sequence>
<comment type="subcellular location">
    <subcellularLocation>
        <location evidence="1">Cell membrane</location>
        <topology evidence="1">Multi-pass membrane protein</topology>
    </subcellularLocation>
</comment>
<evidence type="ECO:0000256" key="2">
    <source>
        <dbReference type="ARBA" id="ARBA00022475"/>
    </source>
</evidence>
<evidence type="ECO:0000256" key="5">
    <source>
        <dbReference type="ARBA" id="ARBA00023136"/>
    </source>
</evidence>
<feature type="transmembrane region" description="Helical" evidence="6">
    <location>
        <begin position="79"/>
        <end position="97"/>
    </location>
</feature>
<name>A0A6V8SBD4_9CLOT</name>
<evidence type="ECO:0000259" key="7">
    <source>
        <dbReference type="Pfam" id="PF10035"/>
    </source>
</evidence>
<dbReference type="RefSeq" id="WP_183275597.1">
    <property type="nucleotide sequence ID" value="NZ_BLZR01000001.1"/>
</dbReference>
<dbReference type="PANTHER" id="PTHR33545">
    <property type="entry name" value="UPF0750 MEMBRANE PROTEIN YITT-RELATED"/>
    <property type="match status" value="1"/>
</dbReference>